<dbReference type="Pfam" id="PF00903">
    <property type="entry name" value="Glyoxalase"/>
    <property type="match status" value="1"/>
</dbReference>
<evidence type="ECO:0000313" key="2">
    <source>
        <dbReference type="EMBL" id="MFB9443136.1"/>
    </source>
</evidence>
<dbReference type="PANTHER" id="PTHR35006">
    <property type="entry name" value="GLYOXALASE FAMILY PROTEIN (AFU_ORTHOLOGUE AFUA_5G14830)"/>
    <property type="match status" value="1"/>
</dbReference>
<dbReference type="PANTHER" id="PTHR35006:SF2">
    <property type="entry name" value="GLYOXALASE FAMILY PROTEIN (AFU_ORTHOLOGUE AFUA_5G14830)"/>
    <property type="match status" value="1"/>
</dbReference>
<keyword evidence="3" id="KW-1185">Reference proteome</keyword>
<comment type="caution">
    <text evidence="2">The sequence shown here is derived from an EMBL/GenBank/DDBJ whole genome shotgun (WGS) entry which is preliminary data.</text>
</comment>
<gene>
    <name evidence="2" type="ORF">ACFFTR_08575</name>
</gene>
<protein>
    <submittedName>
        <fullName evidence="2">VOC family protein</fullName>
    </submittedName>
</protein>
<sequence>MPALHHLALTVRDVGASAAFYDPFLTQLGYQRSGGIESPLVYLGDGPEILVYVAEGDGVSRARHQHGAPGLQHLAFKVGDAAAVDAAHRAAAGAGGAVVHPPRFYPEYADGYYAVFVEDLDGSRFEVAYIPSN</sequence>
<dbReference type="InterPro" id="IPR037523">
    <property type="entry name" value="VOC_core"/>
</dbReference>
<dbReference type="PROSITE" id="PS51819">
    <property type="entry name" value="VOC"/>
    <property type="match status" value="1"/>
</dbReference>
<dbReference type="InterPro" id="IPR004360">
    <property type="entry name" value="Glyas_Fos-R_dOase_dom"/>
</dbReference>
<evidence type="ECO:0000259" key="1">
    <source>
        <dbReference type="PROSITE" id="PS51819"/>
    </source>
</evidence>
<feature type="domain" description="VOC" evidence="1">
    <location>
        <begin position="3"/>
        <end position="130"/>
    </location>
</feature>
<name>A0ABV5M2V2_9ACTN</name>
<reference evidence="2 3" key="1">
    <citation type="submission" date="2024-09" db="EMBL/GenBank/DDBJ databases">
        <authorList>
            <person name="Sun Q."/>
            <person name="Mori K."/>
        </authorList>
    </citation>
    <scope>NUCLEOTIDE SEQUENCE [LARGE SCALE GENOMIC DNA]</scope>
    <source>
        <strain evidence="2 3">JCM 3307</strain>
    </source>
</reference>
<dbReference type="Gene3D" id="3.10.180.10">
    <property type="entry name" value="2,3-Dihydroxybiphenyl 1,2-Dioxygenase, domain 1"/>
    <property type="match status" value="1"/>
</dbReference>
<dbReference type="EMBL" id="JBHMCA010000019">
    <property type="protein sequence ID" value="MFB9443136.1"/>
    <property type="molecule type" value="Genomic_DNA"/>
</dbReference>
<dbReference type="SUPFAM" id="SSF54593">
    <property type="entry name" value="Glyoxalase/Bleomycin resistance protein/Dihydroxybiphenyl dioxygenase"/>
    <property type="match status" value="1"/>
</dbReference>
<dbReference type="RefSeq" id="WP_223099675.1">
    <property type="nucleotide sequence ID" value="NZ_CP061913.1"/>
</dbReference>
<dbReference type="InterPro" id="IPR029068">
    <property type="entry name" value="Glyas_Bleomycin-R_OHBP_Dase"/>
</dbReference>
<evidence type="ECO:0000313" key="3">
    <source>
        <dbReference type="Proteomes" id="UP001589608"/>
    </source>
</evidence>
<accession>A0ABV5M2V2</accession>
<proteinExistence type="predicted"/>
<organism evidence="2 3">
    <name type="scientific">Dactylosporangium vinaceum</name>
    <dbReference type="NCBI Taxonomy" id="53362"/>
    <lineage>
        <taxon>Bacteria</taxon>
        <taxon>Bacillati</taxon>
        <taxon>Actinomycetota</taxon>
        <taxon>Actinomycetes</taxon>
        <taxon>Micromonosporales</taxon>
        <taxon>Micromonosporaceae</taxon>
        <taxon>Dactylosporangium</taxon>
    </lineage>
</organism>
<dbReference type="Proteomes" id="UP001589608">
    <property type="component" value="Unassembled WGS sequence"/>
</dbReference>